<keyword evidence="7 10" id="KW-1133">Transmembrane helix</keyword>
<dbReference type="GO" id="GO:0005886">
    <property type="term" value="C:plasma membrane"/>
    <property type="evidence" value="ECO:0007669"/>
    <property type="project" value="UniProtKB-SubCell"/>
</dbReference>
<dbReference type="Proteomes" id="UP000250918">
    <property type="component" value="Unassembled WGS sequence"/>
</dbReference>
<protein>
    <recommendedName>
        <fullName evidence="10">Protein-export membrane protein SecG</fullName>
    </recommendedName>
</protein>
<dbReference type="EMBL" id="PQAP01000183">
    <property type="protein sequence ID" value="PWB68970.1"/>
    <property type="molecule type" value="Genomic_DNA"/>
</dbReference>
<feature type="compositionally biased region" description="Polar residues" evidence="11">
    <location>
        <begin position="86"/>
        <end position="98"/>
    </location>
</feature>
<feature type="region of interest" description="Disordered" evidence="11">
    <location>
        <begin position="86"/>
        <end position="148"/>
    </location>
</feature>
<reference evidence="12 13" key="1">
    <citation type="journal article" date="2018" name="ISME J.">
        <title>A methanotrophic archaeon couples anaerobic oxidation of methane to Fe(III) reduction.</title>
        <authorList>
            <person name="Cai C."/>
            <person name="Leu A.O."/>
            <person name="Xie G.J."/>
            <person name="Guo J."/>
            <person name="Feng Y."/>
            <person name="Zhao J.X."/>
            <person name="Tyson G.W."/>
            <person name="Yuan Z."/>
            <person name="Hu S."/>
        </authorList>
    </citation>
    <scope>NUCLEOTIDE SEQUENCE [LARGE SCALE GENOMIC DNA]</scope>
    <source>
        <strain evidence="12">FeB_12</strain>
    </source>
</reference>
<evidence type="ECO:0000256" key="2">
    <source>
        <dbReference type="ARBA" id="ARBA00008445"/>
    </source>
</evidence>
<evidence type="ECO:0000313" key="12">
    <source>
        <dbReference type="EMBL" id="PWB68970.1"/>
    </source>
</evidence>
<dbReference type="GO" id="GO:0043952">
    <property type="term" value="P:protein transport by the Sec complex"/>
    <property type="evidence" value="ECO:0007669"/>
    <property type="project" value="TreeGrafter"/>
</dbReference>
<evidence type="ECO:0000256" key="3">
    <source>
        <dbReference type="ARBA" id="ARBA00022448"/>
    </source>
</evidence>
<dbReference type="AlphaFoldDB" id="A0A855X2Y8"/>
<gene>
    <name evidence="12" type="primary">secG</name>
    <name evidence="12" type="ORF">C3F09_10810</name>
</gene>
<comment type="function">
    <text evidence="10">Involved in protein export. Participates in an early event of protein translocation.</text>
</comment>
<dbReference type="InterPro" id="IPR004692">
    <property type="entry name" value="SecG"/>
</dbReference>
<evidence type="ECO:0000256" key="11">
    <source>
        <dbReference type="SAM" id="MobiDB-lite"/>
    </source>
</evidence>
<comment type="subcellular location">
    <subcellularLocation>
        <location evidence="1 10">Cell membrane</location>
        <topology evidence="1 10">Multi-pass membrane protein</topology>
    </subcellularLocation>
</comment>
<feature type="compositionally biased region" description="Pro residues" evidence="11">
    <location>
        <begin position="133"/>
        <end position="142"/>
    </location>
</feature>
<feature type="transmembrane region" description="Helical" evidence="10">
    <location>
        <begin position="61"/>
        <end position="79"/>
    </location>
</feature>
<evidence type="ECO:0000256" key="6">
    <source>
        <dbReference type="ARBA" id="ARBA00022927"/>
    </source>
</evidence>
<evidence type="ECO:0000313" key="13">
    <source>
        <dbReference type="Proteomes" id="UP000250918"/>
    </source>
</evidence>
<comment type="caution">
    <text evidence="12">The sequence shown here is derived from an EMBL/GenBank/DDBJ whole genome shotgun (WGS) entry which is preliminary data.</text>
</comment>
<keyword evidence="4 10" id="KW-1003">Cell membrane</keyword>
<proteinExistence type="inferred from homology"/>
<accession>A0A855X2Y8</accession>
<dbReference type="PANTHER" id="PTHR34182">
    <property type="entry name" value="PROTEIN-EXPORT MEMBRANE PROTEIN SECG"/>
    <property type="match status" value="1"/>
</dbReference>
<evidence type="ECO:0000256" key="8">
    <source>
        <dbReference type="ARBA" id="ARBA00023010"/>
    </source>
</evidence>
<feature type="compositionally biased region" description="Low complexity" evidence="11">
    <location>
        <begin position="101"/>
        <end position="120"/>
    </location>
</feature>
<keyword evidence="9 10" id="KW-0472">Membrane</keyword>
<dbReference type="GO" id="GO:0009306">
    <property type="term" value="P:protein secretion"/>
    <property type="evidence" value="ECO:0007669"/>
    <property type="project" value="UniProtKB-UniRule"/>
</dbReference>
<dbReference type="NCBIfam" id="TIGR00810">
    <property type="entry name" value="secG"/>
    <property type="match status" value="1"/>
</dbReference>
<organism evidence="12 13">
    <name type="scientific">candidate division GN15 bacterium</name>
    <dbReference type="NCBI Taxonomy" id="2072418"/>
    <lineage>
        <taxon>Bacteria</taxon>
        <taxon>candidate division GN15</taxon>
    </lineage>
</organism>
<dbReference type="PRINTS" id="PR01651">
    <property type="entry name" value="SECGEXPORT"/>
</dbReference>
<evidence type="ECO:0000256" key="7">
    <source>
        <dbReference type="ARBA" id="ARBA00022989"/>
    </source>
</evidence>
<dbReference type="Pfam" id="PF03840">
    <property type="entry name" value="SecG"/>
    <property type="match status" value="1"/>
</dbReference>
<dbReference type="PANTHER" id="PTHR34182:SF1">
    <property type="entry name" value="PROTEIN-EXPORT MEMBRANE PROTEIN SECG"/>
    <property type="match status" value="1"/>
</dbReference>
<evidence type="ECO:0000256" key="4">
    <source>
        <dbReference type="ARBA" id="ARBA00022475"/>
    </source>
</evidence>
<evidence type="ECO:0000256" key="1">
    <source>
        <dbReference type="ARBA" id="ARBA00004651"/>
    </source>
</evidence>
<dbReference type="GO" id="GO:0065002">
    <property type="term" value="P:intracellular protein transmembrane transport"/>
    <property type="evidence" value="ECO:0007669"/>
    <property type="project" value="TreeGrafter"/>
</dbReference>
<keyword evidence="3 10" id="KW-0813">Transport</keyword>
<name>A0A855X2Y8_9BACT</name>
<keyword evidence="5 10" id="KW-0812">Transmembrane</keyword>
<feature type="transmembrane region" description="Helical" evidence="10">
    <location>
        <begin position="6"/>
        <end position="27"/>
    </location>
</feature>
<sequence>MEVALLFYAWLVFHVIVCIALVLVVLMQSSKGEGLAGSAFGGGLSSSVFGGRGAASFLSKATTILAALFMLNCGALAVMSTKTRTAAQGGQVTTSESAVTREAQAEMARQQQRQQQQNQQGLPGGTTEGAPSSTPPAQPTTPPAEGGK</sequence>
<keyword evidence="6 10" id="KW-0653">Protein transport</keyword>
<evidence type="ECO:0000256" key="5">
    <source>
        <dbReference type="ARBA" id="ARBA00022692"/>
    </source>
</evidence>
<evidence type="ECO:0000256" key="9">
    <source>
        <dbReference type="ARBA" id="ARBA00023136"/>
    </source>
</evidence>
<dbReference type="GO" id="GO:0015450">
    <property type="term" value="F:protein-transporting ATPase activity"/>
    <property type="evidence" value="ECO:0007669"/>
    <property type="project" value="UniProtKB-UniRule"/>
</dbReference>
<evidence type="ECO:0000256" key="10">
    <source>
        <dbReference type="RuleBase" id="RU365087"/>
    </source>
</evidence>
<comment type="similarity">
    <text evidence="2 10">Belongs to the SecG family.</text>
</comment>
<keyword evidence="8 10" id="KW-0811">Translocation</keyword>